<evidence type="ECO:0000313" key="1">
    <source>
        <dbReference type="EMBL" id="USQ86008.1"/>
    </source>
</evidence>
<dbReference type="InterPro" id="IPR019270">
    <property type="entry name" value="DUF2283"/>
</dbReference>
<dbReference type="Pfam" id="PF10049">
    <property type="entry name" value="DUF2283"/>
    <property type="match status" value="1"/>
</dbReference>
<dbReference type="RefSeq" id="WP_252551285.1">
    <property type="nucleotide sequence ID" value="NZ_CP099468.1"/>
</dbReference>
<dbReference type="EMBL" id="CP099468">
    <property type="protein sequence ID" value="USQ86008.1"/>
    <property type="molecule type" value="Genomic_DNA"/>
</dbReference>
<name>A0ABY4ZAE4_9ACTN</name>
<proteinExistence type="predicted"/>
<organism evidence="1 2">
    <name type="scientific">Streptomyces phaeoluteigriseus</name>
    <dbReference type="NCBI Taxonomy" id="114686"/>
    <lineage>
        <taxon>Bacteria</taxon>
        <taxon>Bacillati</taxon>
        <taxon>Actinomycetota</taxon>
        <taxon>Actinomycetes</taxon>
        <taxon>Kitasatosporales</taxon>
        <taxon>Streptomycetaceae</taxon>
        <taxon>Streptomyces</taxon>
        <taxon>Streptomyces aurantiacus group</taxon>
    </lineage>
</organism>
<dbReference type="Proteomes" id="UP001056374">
    <property type="component" value="Chromosome"/>
</dbReference>
<gene>
    <name evidence="1" type="ORF">NFX46_21175</name>
</gene>
<accession>A0ABY4ZAE4</accession>
<protein>
    <submittedName>
        <fullName evidence="1">DUF2283 domain-containing protein</fullName>
    </submittedName>
</protein>
<sequence length="81" mass="8760">MADVDITYDAVANAAYIHLTRAGEHPQSARVYPCDPIEVNGMINLDFDAGGVLIGIEVLDARSKLPRHVLDAARRLDTGDV</sequence>
<reference evidence="1" key="1">
    <citation type="submission" date="2022-06" db="EMBL/GenBank/DDBJ databases">
        <title>Complete genome sequence of soil microorganisms Streptomyces sp. Qhu-M197 isolated from Alpine meadows habitats on the Tibetan Plateau.</title>
        <authorList>
            <person name="Zhang B."/>
            <person name="Xiang X."/>
            <person name="Fan J."/>
        </authorList>
    </citation>
    <scope>NUCLEOTIDE SEQUENCE</scope>
    <source>
        <strain evidence="1">Qhu-M197</strain>
    </source>
</reference>
<keyword evidence="2" id="KW-1185">Reference proteome</keyword>
<evidence type="ECO:0000313" key="2">
    <source>
        <dbReference type="Proteomes" id="UP001056374"/>
    </source>
</evidence>